<evidence type="ECO:0000313" key="19">
    <source>
        <dbReference type="Proteomes" id="UP001211065"/>
    </source>
</evidence>
<evidence type="ECO:0000256" key="8">
    <source>
        <dbReference type="ARBA" id="ARBA00023170"/>
    </source>
</evidence>
<comment type="caution">
    <text evidence="18">The sequence shown here is derived from an EMBL/GenBank/DDBJ whole genome shotgun (WGS) entry which is preliminary data.</text>
</comment>
<feature type="compositionally biased region" description="Acidic residues" evidence="11">
    <location>
        <begin position="2733"/>
        <end position="2748"/>
    </location>
</feature>
<evidence type="ECO:0000259" key="13">
    <source>
        <dbReference type="Pfam" id="PF00520"/>
    </source>
</evidence>
<keyword evidence="10" id="KW-0407">Ion channel</keyword>
<feature type="region of interest" description="Disordered" evidence="11">
    <location>
        <begin position="2719"/>
        <end position="2759"/>
    </location>
</feature>
<dbReference type="SUPFAM" id="SSF82109">
    <property type="entry name" value="MIR domain"/>
    <property type="match status" value="1"/>
</dbReference>
<dbReference type="InterPro" id="IPR013662">
    <property type="entry name" value="RIH_assoc-dom"/>
</dbReference>
<evidence type="ECO:0000256" key="11">
    <source>
        <dbReference type="SAM" id="MobiDB-lite"/>
    </source>
</evidence>
<dbReference type="Gene3D" id="1.25.10.30">
    <property type="entry name" value="IP3 receptor type 1 binding core, RIH domain"/>
    <property type="match status" value="1"/>
</dbReference>
<dbReference type="InterPro" id="IPR000699">
    <property type="entry name" value="RIH_dom"/>
</dbReference>
<dbReference type="InterPro" id="IPR005821">
    <property type="entry name" value="Ion_trans_dom"/>
</dbReference>
<keyword evidence="5 12" id="KW-1133">Transmembrane helix</keyword>
<dbReference type="SUPFAM" id="SSF100909">
    <property type="entry name" value="IP3 receptor type 1 binding core, domain 2"/>
    <property type="match status" value="1"/>
</dbReference>
<dbReference type="InterPro" id="IPR015925">
    <property type="entry name" value="Ryanodine_IP3_receptor"/>
</dbReference>
<dbReference type="PANTHER" id="PTHR13715:SF99">
    <property type="entry name" value="INOSITOL 1,4,5-TRISPHOSPHATE RECEPTOR-LIKE PROTEIN A"/>
    <property type="match status" value="1"/>
</dbReference>
<evidence type="ECO:0000259" key="16">
    <source>
        <dbReference type="Pfam" id="PF08454"/>
    </source>
</evidence>
<name>A0AAD5U9K5_9FUNG</name>
<dbReference type="InterPro" id="IPR016024">
    <property type="entry name" value="ARM-type_fold"/>
</dbReference>
<feature type="transmembrane region" description="Helical" evidence="12">
    <location>
        <begin position="2491"/>
        <end position="2509"/>
    </location>
</feature>
<evidence type="ECO:0000259" key="17">
    <source>
        <dbReference type="Pfam" id="PF08709"/>
    </source>
</evidence>
<evidence type="ECO:0000256" key="7">
    <source>
        <dbReference type="ARBA" id="ARBA00023136"/>
    </source>
</evidence>
<dbReference type="Pfam" id="PF02815">
    <property type="entry name" value="MIR"/>
    <property type="match status" value="1"/>
</dbReference>
<feature type="region of interest" description="Disordered" evidence="11">
    <location>
        <begin position="472"/>
        <end position="491"/>
    </location>
</feature>
<evidence type="ECO:0000256" key="6">
    <source>
        <dbReference type="ARBA" id="ARBA00023065"/>
    </source>
</evidence>
<evidence type="ECO:0000256" key="3">
    <source>
        <dbReference type="ARBA" id="ARBA00022692"/>
    </source>
</evidence>
<evidence type="ECO:0000256" key="12">
    <source>
        <dbReference type="SAM" id="Phobius"/>
    </source>
</evidence>
<sequence>MNYGDEIILSYSTDRGYLYGCGDIEKRLYLKDLKVANSVPVAMDTDIKKFVFRVEPLCHYSAIKAYIRLLERELDYKNYQSNLLNEQFIPPANLTSLPNFEELRTNALKEVQANEVEYQKVKHKPVLYGHVVRLVNVCANETIAVNTRAISPDNPSVMPSVLQKYPTKHTFFRIMPKLRIRSEGDNIMIGDEVLFQSIKTEGYLNYASPTPTKTAVSQAMRIGDRVVDLGLSNDNLKIVKPKVDHSAPKITKNAACISALPHGWTLILFEKSTTVPIKVGNSKIETMMNENNCLRSGSYIRLFHKEHQAYIDSQRDLSGAAALNFEQVRLAEYTFDQTNMLDTTSCTSFWQVEHKNPYQGGPLQWNQPFRLRHGILNAYLYVEQMGGDLEKRKTGKLVSDWERRTSSIDSYNVSLKASPGNSKATLFILVPVSSSTSNVTIGTHCRIQHLSTRCWLSAISCRSNRKLHRIGTSSSGTTAASKECISQTSDNKGPGSLRLNLVEAGSDKQVDYGLVLTATFDQRLNDYFEVSVVEQQLVGDFRYIDSLTKPIIEFLQKSREKNDNTLNFSELEDEEDEDNLNSVLGTYPISVRECQNMQDIMTSLINFAALSSETDPLKRQGVPQFAQQTLLREIGLIELLISVLKVPFNLEFRKKIQSVLNSFSSNCNSECTNEFVGSEYSINLEDIAQKKEPLLHIIFVYIYRTLNTFLLGKDQENQLHLAKEFDVISRHIFLNVGAAEALMQIFAGNNLITRSVSEDQILYFMRLLEAEKNPHYVDFLVALCENDERSTRTQIFITNNLVVTKQTDTGSSFHRRFVTHTRVRDGIIEVSNEEKNWSPLEKMFTNSNMPTSRGSRANSIYSSFNELFVVEKLKFFKSTLKLYIALCKNHNRFSIEKIVNEWGLVSKEECMVALFDSTLPSDLRALYCDLLRVIFVDYYPISPLRSDFVLPFNSIQQPPSLEVVMADANLCENFPVQSPPTYEEATDPVMAKLKHKSSDSQFHTLKVWILEFLQSQNVENGRNNVLTLSTVTLVRFMIRYGIYKNLDELYTIILCLINIIYEQPEVEKAEKVQTNSKKSESKANINSNIKQNDKNLMDEVKIEVCKVIELFLGFERELRVYWFSHMWLKHYQKNENNANDDAEFHKLGYTSIQELISTILDHTKQSDFRQKMKPIIINLINCNNIEIKRSALRIMHALRSPTEELIQLLDHVLIIEDTIHITNYSWIKQNTSSFLEKLEITTGLHQAQETLLNGFGVSELNEAVNVLHSFSNLCLQGSEIKDGQVLRTAMEKKNWKPTPLVQSIFQNLGMNHHILDMLRKRVSSQQSEAAQEAAALNSNEMSSREISGSTKLLTADMSLNILSPSQKHSKVLYAAFEFLYCYSLGNEDHQENIFQHFDLLIEAVHPLRSGCDDTTRKLCVGLLGDFLAQSATICLKISASQIRRILELSGGQREEFILLLSKIIKIDGKTLKRNQNLIVKILMENRETYIRDVELLQNNKPQENGDTKGDVVQIIVNNIDDEYSEGVFLEKGKVPRLVYYSKLLNMLSLCYDEKNKSMQSVTNKETQYFKFRASVLRFFTIVYIAPSTAATSLKNFRGEKQYQSDLSIWNLIEEIYIILVDRNSHMPEKNEYVEEFLFNGALYFIEIFYTKCFNSTLCHIKNSFARDLSNKLYDELCKTTGDVQSTQESLSTAGFVGTASGDIIIGYVVPQTFKKVVVKNEKDSVIFEEFSTNFNIINKTFQKTTNGFKFDAETQVLKTNEFKDLATCFQLNPDLSLQEKNVIHKPVKNLIGHLEEIWNLKNLTVQNIRCVVDPTTKNLKFKTNASIIVPSVDKYSVKESYYDIQTLKILSWIIQEPIDELAACERYLKPEKWNMLEKKRNDFQIEMNRLGCTLMAKKLLLHSEDGVVNAALSLLINLLDGGNRVIQEKLLVHWRETKEEQFFECMHFRVENATQALKETLAFLQDTAQNEGDGINKESSVVLTPQAQNFDENTSFILASQNHNYEMLQMVLRLFQLIVEGHNITMQGYLHQQSENMRSFDLVKDVVDYVRAIIPLTNEANIPVIIQAFDTLIDLAQGSAKNQINVFNAKIIEPINIVIAEKFSHIPYQSLIEMKGKAVLCLQSLMEDDTDPQTRIIFETMSETIFLSELIENLNELNEKVTIKNLEEQKKVKNQEDSISADGDTDMDPIACGFIYSILIITLLPFMTPEQRKKCQESRAFLWFQKNTGRIEIVRETPNYQKRLYTVLYPIPDICHHLRKDTSDRFLWSKKRNSPEEKIEEFVDQSEVIIYEIRNQARVSAHKWFHHISSNNVHWWKLAYLMTLILNFINMNCMKDLEVEQHKNFETGTFNCPTHIYPIRIFIGLLHLIFWGLATAEYSIHQLPLAIVQKRELQRKYLNRQSRKIDDFTEKFREKDYVENSSQISPIEMVLGFFTEQTALYHLTMCLLSIFGLAIPSLYATHLLDFLFRDEVLHGVISSITLNWNSLLKTVMLGVIIVYIYSVVAFVFFKKSFESAKGLYCESLSSCFWTVLSYGVRAGGGLGDLLTVPINEEESYTARIVLDLSFFLIVVVFLLNVIFGIIFDTFGQLREERKAIHDDLKGSCFICSIDASEFQRHAKGFEHHVKHDHNIWHYLFFFVHLKTKDVTEYTSHESYVAEKLANHQLDFFPINLALALKRRETNDTDERLKRIEDRLLNLTLYQPGNKFCKSAGKGVPDFEEYRESRIQSGGFKEEEEEEADAEEDEEDERNSFENMWADA</sequence>
<dbReference type="GO" id="GO:0005262">
    <property type="term" value="F:calcium channel activity"/>
    <property type="evidence" value="ECO:0007669"/>
    <property type="project" value="InterPro"/>
</dbReference>
<keyword evidence="8" id="KW-0675">Receptor</keyword>
<dbReference type="PANTHER" id="PTHR13715">
    <property type="entry name" value="RYANODINE RECEPTOR AND IP3 RECEPTOR"/>
    <property type="match status" value="1"/>
</dbReference>
<keyword evidence="3 12" id="KW-0812">Transmembrane</keyword>
<dbReference type="SUPFAM" id="SSF48371">
    <property type="entry name" value="ARM repeat"/>
    <property type="match status" value="1"/>
</dbReference>
<dbReference type="EMBL" id="JADGJW010000038">
    <property type="protein sequence ID" value="KAJ3226355.1"/>
    <property type="molecule type" value="Genomic_DNA"/>
</dbReference>
<organism evidence="18 19">
    <name type="scientific">Clydaea vesicula</name>
    <dbReference type="NCBI Taxonomy" id="447962"/>
    <lineage>
        <taxon>Eukaryota</taxon>
        <taxon>Fungi</taxon>
        <taxon>Fungi incertae sedis</taxon>
        <taxon>Chytridiomycota</taxon>
        <taxon>Chytridiomycota incertae sedis</taxon>
        <taxon>Chytridiomycetes</taxon>
        <taxon>Lobulomycetales</taxon>
        <taxon>Lobulomycetaceae</taxon>
        <taxon>Clydaea</taxon>
    </lineage>
</organism>
<feature type="transmembrane region" description="Helical" evidence="12">
    <location>
        <begin position="2556"/>
        <end position="2583"/>
    </location>
</feature>
<feature type="compositionally biased region" description="Low complexity" evidence="11">
    <location>
        <begin position="472"/>
        <end position="481"/>
    </location>
</feature>
<reference evidence="18" key="1">
    <citation type="submission" date="2020-05" db="EMBL/GenBank/DDBJ databases">
        <title>Phylogenomic resolution of chytrid fungi.</title>
        <authorList>
            <person name="Stajich J.E."/>
            <person name="Amses K."/>
            <person name="Simmons R."/>
            <person name="Seto K."/>
            <person name="Myers J."/>
            <person name="Bonds A."/>
            <person name="Quandt C.A."/>
            <person name="Barry K."/>
            <person name="Liu P."/>
            <person name="Grigoriev I."/>
            <person name="Longcore J.E."/>
            <person name="James T.Y."/>
        </authorList>
    </citation>
    <scope>NUCLEOTIDE SEQUENCE</scope>
    <source>
        <strain evidence="18">JEL0476</strain>
    </source>
</reference>
<feature type="domain" description="RIH" evidence="14">
    <location>
        <begin position="600"/>
        <end position="803"/>
    </location>
</feature>
<keyword evidence="7 12" id="KW-0472">Membrane</keyword>
<dbReference type="InterPro" id="IPR014821">
    <property type="entry name" value="Ins145_P3_rcpt"/>
</dbReference>
<feature type="domain" description="Inositol 1,4,5-trisphosphate/ryanodine receptor" evidence="17">
    <location>
        <begin position="3"/>
        <end position="214"/>
    </location>
</feature>
<evidence type="ECO:0000313" key="18">
    <source>
        <dbReference type="EMBL" id="KAJ3226355.1"/>
    </source>
</evidence>
<evidence type="ECO:0000256" key="10">
    <source>
        <dbReference type="ARBA" id="ARBA00023303"/>
    </source>
</evidence>
<feature type="domain" description="Ion transport" evidence="13">
    <location>
        <begin position="2424"/>
        <end position="2593"/>
    </location>
</feature>
<dbReference type="Gene3D" id="1.10.287.70">
    <property type="match status" value="1"/>
</dbReference>
<dbReference type="GO" id="GO:0016020">
    <property type="term" value="C:membrane"/>
    <property type="evidence" value="ECO:0007669"/>
    <property type="project" value="InterPro"/>
</dbReference>
<dbReference type="Pfam" id="PF08454">
    <property type="entry name" value="RIH_assoc"/>
    <property type="match status" value="1"/>
</dbReference>
<feature type="domain" description="RIH" evidence="14">
    <location>
        <begin position="1297"/>
        <end position="1488"/>
    </location>
</feature>
<evidence type="ECO:0008006" key="20">
    <source>
        <dbReference type="Google" id="ProtNLM"/>
    </source>
</evidence>
<keyword evidence="6" id="KW-0406">Ion transport</keyword>
<keyword evidence="4" id="KW-0677">Repeat</keyword>
<accession>A0AAD5U9K5</accession>
<evidence type="ECO:0000259" key="14">
    <source>
        <dbReference type="Pfam" id="PF01365"/>
    </source>
</evidence>
<protein>
    <recommendedName>
        <fullName evidence="20">Inositol 1,4,5-trisphosphate receptor</fullName>
    </recommendedName>
</protein>
<dbReference type="Pfam" id="PF08709">
    <property type="entry name" value="Ins145_P3_rec"/>
    <property type="match status" value="1"/>
</dbReference>
<dbReference type="Proteomes" id="UP001211065">
    <property type="component" value="Unassembled WGS sequence"/>
</dbReference>
<keyword evidence="9" id="KW-1071">Ligand-gated ion channel</keyword>
<comment type="subcellular location">
    <subcellularLocation>
        <location evidence="1">Endomembrane system</location>
        <topology evidence="1">Multi-pass membrane protein</topology>
    </subcellularLocation>
</comment>
<feature type="domain" description="MIR" evidence="15">
    <location>
        <begin position="293"/>
        <end position="460"/>
    </location>
</feature>
<dbReference type="Gene3D" id="2.80.10.50">
    <property type="match status" value="2"/>
</dbReference>
<feature type="transmembrane region" description="Helical" evidence="12">
    <location>
        <begin position="2439"/>
        <end position="2459"/>
    </location>
</feature>
<keyword evidence="19" id="KW-1185">Reference proteome</keyword>
<evidence type="ECO:0000256" key="1">
    <source>
        <dbReference type="ARBA" id="ARBA00004127"/>
    </source>
</evidence>
<gene>
    <name evidence="18" type="ORF">HK099_005063</name>
</gene>
<dbReference type="GO" id="GO:0012505">
    <property type="term" value="C:endomembrane system"/>
    <property type="evidence" value="ECO:0007669"/>
    <property type="project" value="UniProtKB-SubCell"/>
</dbReference>
<dbReference type="Pfam" id="PF01365">
    <property type="entry name" value="RYDR_ITPR"/>
    <property type="match status" value="2"/>
</dbReference>
<dbReference type="InterPro" id="IPR036300">
    <property type="entry name" value="MIR_dom_sf"/>
</dbReference>
<evidence type="ECO:0000259" key="15">
    <source>
        <dbReference type="Pfam" id="PF02815"/>
    </source>
</evidence>
<dbReference type="InterPro" id="IPR035910">
    <property type="entry name" value="RyR/IP3R_RIH_dom_sf"/>
</dbReference>
<feature type="domain" description="RyR/IP3R Homology associated" evidence="16">
    <location>
        <begin position="2003"/>
        <end position="2096"/>
    </location>
</feature>
<evidence type="ECO:0000256" key="9">
    <source>
        <dbReference type="ARBA" id="ARBA00023286"/>
    </source>
</evidence>
<evidence type="ECO:0000256" key="5">
    <source>
        <dbReference type="ARBA" id="ARBA00022989"/>
    </source>
</evidence>
<dbReference type="Pfam" id="PF00520">
    <property type="entry name" value="Ion_trans"/>
    <property type="match status" value="1"/>
</dbReference>
<keyword evidence="2" id="KW-0813">Transport</keyword>
<evidence type="ECO:0000256" key="2">
    <source>
        <dbReference type="ARBA" id="ARBA00022448"/>
    </source>
</evidence>
<dbReference type="InterPro" id="IPR016093">
    <property type="entry name" value="MIR_motif"/>
</dbReference>
<proteinExistence type="predicted"/>
<evidence type="ECO:0000256" key="4">
    <source>
        <dbReference type="ARBA" id="ARBA00022737"/>
    </source>
</evidence>